<feature type="domain" description="UspA" evidence="2">
    <location>
        <begin position="102"/>
        <end position="253"/>
    </location>
</feature>
<comment type="similarity">
    <text evidence="1">Belongs to the universal stress protein A family.</text>
</comment>
<dbReference type="PANTHER" id="PTHR46268">
    <property type="entry name" value="STRESS RESPONSE PROTEIN NHAX"/>
    <property type="match status" value="1"/>
</dbReference>
<dbReference type="PANTHER" id="PTHR46268:SF6">
    <property type="entry name" value="UNIVERSAL STRESS PROTEIN UP12"/>
    <property type="match status" value="1"/>
</dbReference>
<comment type="caution">
    <text evidence="3">The sequence shown here is derived from an EMBL/GenBank/DDBJ whole genome shotgun (WGS) entry which is preliminary data.</text>
</comment>
<organism evidence="3 4">
    <name type="scientific">Porphyromonas miyakawae</name>
    <dbReference type="NCBI Taxonomy" id="3137470"/>
    <lineage>
        <taxon>Bacteria</taxon>
        <taxon>Pseudomonadati</taxon>
        <taxon>Bacteroidota</taxon>
        <taxon>Bacteroidia</taxon>
        <taxon>Bacteroidales</taxon>
        <taxon>Porphyromonadaceae</taxon>
        <taxon>Porphyromonas</taxon>
    </lineage>
</organism>
<dbReference type="SUPFAM" id="SSF52402">
    <property type="entry name" value="Adenine nucleotide alpha hydrolases-like"/>
    <property type="match status" value="2"/>
</dbReference>
<evidence type="ECO:0000313" key="3">
    <source>
        <dbReference type="EMBL" id="GAB1252315.1"/>
    </source>
</evidence>
<dbReference type="InterPro" id="IPR006016">
    <property type="entry name" value="UspA"/>
</dbReference>
<dbReference type="Gene3D" id="3.40.50.620">
    <property type="entry name" value="HUPs"/>
    <property type="match status" value="2"/>
</dbReference>
<protein>
    <submittedName>
        <fullName evidence="3">Universal stress protein</fullName>
    </submittedName>
</protein>
<dbReference type="InterPro" id="IPR006015">
    <property type="entry name" value="Universal_stress_UspA"/>
</dbReference>
<keyword evidence="4" id="KW-1185">Reference proteome</keyword>
<sequence length="393" mass="44233">MKEGKSKGSGDTLVTLAIHSYEKAQILQTLLQDAGIEASLHNVNQLLPVVSAGVRVRIKEKDLPRALSLIEETDWMRDEVYSELNWVDRKVQGAIHADSPYVLIPVDFSDYTPTVCSVGFYFAQRRNLSVLIVNAYFSQFFTAAPMFTGDITGYQAASELNIKREAGKADAKMTQLKEELRRQIKEGTLPDVPFDTLLKDGAPDEVILTLAKEKPPVAIVMGTRGKSRRNGELIGSVAAEVIDSAKVPVLVVPEEVAITDLSNIENVGVATGFDQRDLVLFDRMMSLMKPIHPKYYIFNISKKMEEWSETELKAILAYHKQHYPDQEISFSMLQDGDFSEALQAFIEEKKIGMLVVNTYRRNLFARLFNPGMARRMLFHANTPLLVMHSSSWR</sequence>
<reference evidence="3 4" key="1">
    <citation type="journal article" date="2025" name="Int. J. Syst. Evol. Microbiol.">
        <title>Desulfovibrio falkowii sp. nov., Porphyromonas miyakawae sp. nov., Mediterraneibacter flintii sp. nov. and Owariibacterium komagatae gen. nov., sp. nov., isolated from human faeces.</title>
        <authorList>
            <person name="Hamaguchi T."/>
            <person name="Ohara M."/>
            <person name="Hisatomi A."/>
            <person name="Sekiguchi K."/>
            <person name="Takeda J.I."/>
            <person name="Ueyama J."/>
            <person name="Ito M."/>
            <person name="Nishiwaki H."/>
            <person name="Ogi T."/>
            <person name="Hirayama M."/>
            <person name="Ohkuma M."/>
            <person name="Sakamoto M."/>
            <person name="Ohno K."/>
        </authorList>
    </citation>
    <scope>NUCLEOTIDE SEQUENCE [LARGE SCALE GENOMIC DNA]</scope>
    <source>
        <strain evidence="3 4">13CB11C</strain>
    </source>
</reference>
<dbReference type="EMBL" id="BAAFSF010000004">
    <property type="protein sequence ID" value="GAB1252315.1"/>
    <property type="molecule type" value="Genomic_DNA"/>
</dbReference>
<name>A0ABQ0E3J8_9PORP</name>
<accession>A0ABQ0E3J8</accession>
<dbReference type="CDD" id="cd00293">
    <property type="entry name" value="USP-like"/>
    <property type="match status" value="1"/>
</dbReference>
<dbReference type="RefSeq" id="WP_411916072.1">
    <property type="nucleotide sequence ID" value="NZ_BAAFSF010000004.1"/>
</dbReference>
<proteinExistence type="inferred from homology"/>
<gene>
    <name evidence="3" type="ORF">Tsumi_14210</name>
</gene>
<dbReference type="PRINTS" id="PR01438">
    <property type="entry name" value="UNVRSLSTRESS"/>
</dbReference>
<evidence type="ECO:0000256" key="1">
    <source>
        <dbReference type="ARBA" id="ARBA00008791"/>
    </source>
</evidence>
<dbReference type="Pfam" id="PF00582">
    <property type="entry name" value="Usp"/>
    <property type="match status" value="1"/>
</dbReference>
<dbReference type="Proteomes" id="UP001628220">
    <property type="component" value="Unassembled WGS sequence"/>
</dbReference>
<evidence type="ECO:0000259" key="2">
    <source>
        <dbReference type="Pfam" id="PF00582"/>
    </source>
</evidence>
<evidence type="ECO:0000313" key="4">
    <source>
        <dbReference type="Proteomes" id="UP001628220"/>
    </source>
</evidence>
<dbReference type="InterPro" id="IPR014729">
    <property type="entry name" value="Rossmann-like_a/b/a_fold"/>
</dbReference>